<dbReference type="PANTHER" id="PTHR28525">
    <property type="entry name" value="REACTIVE OXYGEN SPECIES MODULATOR 1"/>
    <property type="match status" value="1"/>
</dbReference>
<reference evidence="7 8" key="1">
    <citation type="submission" date="2018-08" db="EMBL/GenBank/DDBJ databases">
        <title>Draft genome sequences of two Aspergillus turcosus clinical strains isolated from bronchoalveolar lavage fluid: one azole-susceptible and the other azole-resistant.</title>
        <authorList>
            <person name="Parent-Michaud M."/>
            <person name="Dufresne P.J."/>
            <person name="Fournier E."/>
            <person name="Martineau C."/>
            <person name="Moreira S."/>
            <person name="Perkins V."/>
            <person name="De Repentigny L."/>
            <person name="Dufresne S.F."/>
        </authorList>
    </citation>
    <scope>NUCLEOTIDE SEQUENCE [LARGE SCALE GENOMIC DNA]</scope>
    <source>
        <strain evidence="7">HMR AF 1038</strain>
    </source>
</reference>
<dbReference type="GO" id="GO:0045039">
    <property type="term" value="P:protein insertion into mitochondrial inner membrane"/>
    <property type="evidence" value="ECO:0007669"/>
    <property type="project" value="TreeGrafter"/>
</dbReference>
<evidence type="ECO:0000256" key="6">
    <source>
        <dbReference type="SAM" id="Phobius"/>
    </source>
</evidence>
<dbReference type="STRING" id="1245748.A0A397IGN0"/>
<dbReference type="GO" id="GO:0030150">
    <property type="term" value="P:protein import into mitochondrial matrix"/>
    <property type="evidence" value="ECO:0007669"/>
    <property type="project" value="TreeGrafter"/>
</dbReference>
<dbReference type="GO" id="GO:0005744">
    <property type="term" value="C:TIM23 mitochondrial import inner membrane translocase complex"/>
    <property type="evidence" value="ECO:0007669"/>
    <property type="project" value="TreeGrafter"/>
</dbReference>
<dbReference type="EMBL" id="NIDN02000108">
    <property type="protein sequence ID" value="RLL96523.1"/>
    <property type="molecule type" value="Genomic_DNA"/>
</dbReference>
<name>A0A397IGN0_9EURO</name>
<dbReference type="PANTHER" id="PTHR28525:SF1">
    <property type="entry name" value="REACTIVE OXYGEN SPECIES MODULATOR 1"/>
    <property type="match status" value="1"/>
</dbReference>
<feature type="transmembrane region" description="Helical" evidence="6">
    <location>
        <begin position="23"/>
        <end position="47"/>
    </location>
</feature>
<keyword evidence="5 6" id="KW-0472">Membrane</keyword>
<keyword evidence="8" id="KW-1185">Reference proteome</keyword>
<evidence type="ECO:0008006" key="9">
    <source>
        <dbReference type="Google" id="ProtNLM"/>
    </source>
</evidence>
<evidence type="ECO:0000256" key="2">
    <source>
        <dbReference type="ARBA" id="ARBA00007839"/>
    </source>
</evidence>
<sequence length="164" mass="17451">MPVVAAPPQGHGPSTFDKMKMGALMGSTVGGIMGFIIGTVTIFQYGAGPNGVMRTLGKYMLGSGATFGLFMSIGSVIRTEGPHNDAWLRARGPPMMLPRTVEGYVTTRGDNLYHNIYRDGNFVPQGARHAVGQFAAGWLQNVSAAEGLFLHHVHNMEASDIGSD</sequence>
<comment type="caution">
    <text evidence="7">The sequence shown here is derived from an EMBL/GenBank/DDBJ whole genome shotgun (WGS) entry which is preliminary data.</text>
</comment>
<evidence type="ECO:0000256" key="1">
    <source>
        <dbReference type="ARBA" id="ARBA00004370"/>
    </source>
</evidence>
<evidence type="ECO:0000256" key="5">
    <source>
        <dbReference type="ARBA" id="ARBA00023136"/>
    </source>
</evidence>
<dbReference type="InterPro" id="IPR018450">
    <property type="entry name" value="Romo1/Mgr2"/>
</dbReference>
<evidence type="ECO:0000313" key="8">
    <source>
        <dbReference type="Proteomes" id="UP000215289"/>
    </source>
</evidence>
<evidence type="ECO:0000256" key="3">
    <source>
        <dbReference type="ARBA" id="ARBA00022692"/>
    </source>
</evidence>
<dbReference type="SMART" id="SM01378">
    <property type="entry name" value="Romo1"/>
    <property type="match status" value="1"/>
</dbReference>
<evidence type="ECO:0000256" key="4">
    <source>
        <dbReference type="ARBA" id="ARBA00022989"/>
    </source>
</evidence>
<dbReference type="AlphaFoldDB" id="A0A397IGN0"/>
<dbReference type="Proteomes" id="UP000215289">
    <property type="component" value="Unassembled WGS sequence"/>
</dbReference>
<evidence type="ECO:0000313" key="7">
    <source>
        <dbReference type="EMBL" id="RLL96523.1"/>
    </source>
</evidence>
<dbReference type="Pfam" id="PF10247">
    <property type="entry name" value="Romo1"/>
    <property type="match status" value="1"/>
</dbReference>
<feature type="transmembrane region" description="Helical" evidence="6">
    <location>
        <begin position="59"/>
        <end position="77"/>
    </location>
</feature>
<keyword evidence="4 6" id="KW-1133">Transmembrane helix</keyword>
<comment type="similarity">
    <text evidence="2">Belongs to the MGR2 family.</text>
</comment>
<comment type="subcellular location">
    <subcellularLocation>
        <location evidence="1">Membrane</location>
    </subcellularLocation>
</comment>
<gene>
    <name evidence="7" type="ORF">CFD26_106260</name>
</gene>
<dbReference type="OrthoDB" id="5409308at2759"/>
<organism evidence="7 8">
    <name type="scientific">Aspergillus turcosus</name>
    <dbReference type="NCBI Taxonomy" id="1245748"/>
    <lineage>
        <taxon>Eukaryota</taxon>
        <taxon>Fungi</taxon>
        <taxon>Dikarya</taxon>
        <taxon>Ascomycota</taxon>
        <taxon>Pezizomycotina</taxon>
        <taxon>Eurotiomycetes</taxon>
        <taxon>Eurotiomycetidae</taxon>
        <taxon>Eurotiales</taxon>
        <taxon>Aspergillaceae</taxon>
        <taxon>Aspergillus</taxon>
        <taxon>Aspergillus subgen. Fumigati</taxon>
    </lineage>
</organism>
<protein>
    <recommendedName>
        <fullName evidence="9">Subunit of TIM23 translocase complex</fullName>
    </recommendedName>
</protein>
<keyword evidence="3 6" id="KW-0812">Transmembrane</keyword>
<proteinExistence type="inferred from homology"/>
<accession>A0A397IGN0</accession>